<accession>A0ABN7GIY9</accession>
<comment type="caution">
    <text evidence="2">The sequence shown here is derived from an EMBL/GenBank/DDBJ whole genome shotgun (WGS) entry which is preliminary data.</text>
</comment>
<reference evidence="2" key="1">
    <citation type="submission" date="2020-05" db="EMBL/GenBank/DDBJ databases">
        <authorList>
            <person name="Delgado-Blas J."/>
        </authorList>
    </citation>
    <scope>NUCLEOTIDE SEQUENCE</scope>
    <source>
        <strain evidence="2">BB1468</strain>
    </source>
</reference>
<dbReference type="EMBL" id="CAHPRB010000002">
    <property type="protein sequence ID" value="CAB5538907.1"/>
    <property type="molecule type" value="Genomic_DNA"/>
</dbReference>
<gene>
    <name evidence="2" type="ORF">GHA_00819</name>
</gene>
<dbReference type="Proteomes" id="UP000835792">
    <property type="component" value="Unassembled WGS sequence"/>
</dbReference>
<evidence type="ECO:0000256" key="1">
    <source>
        <dbReference type="SAM" id="MobiDB-lite"/>
    </source>
</evidence>
<feature type="region of interest" description="Disordered" evidence="1">
    <location>
        <begin position="1"/>
        <end position="45"/>
    </location>
</feature>
<proteinExistence type="predicted"/>
<protein>
    <submittedName>
        <fullName evidence="2">Uncharacterized protein</fullName>
    </submittedName>
</protein>
<evidence type="ECO:0000313" key="2">
    <source>
        <dbReference type="EMBL" id="CAB5538907.1"/>
    </source>
</evidence>
<name>A0ABN7GIY9_9ENTR</name>
<evidence type="ECO:0000313" key="3">
    <source>
        <dbReference type="Proteomes" id="UP000835792"/>
    </source>
</evidence>
<keyword evidence="3" id="KW-1185">Reference proteome</keyword>
<dbReference type="RefSeq" id="WP_239174474.1">
    <property type="nucleotide sequence ID" value="NZ_CAHPRB010000002.1"/>
</dbReference>
<organism evidence="2 3">
    <name type="scientific">Citrobacter youngae</name>
    <dbReference type="NCBI Taxonomy" id="133448"/>
    <lineage>
        <taxon>Bacteria</taxon>
        <taxon>Pseudomonadati</taxon>
        <taxon>Pseudomonadota</taxon>
        <taxon>Gammaproteobacteria</taxon>
        <taxon>Enterobacterales</taxon>
        <taxon>Enterobacteriaceae</taxon>
        <taxon>Citrobacter</taxon>
        <taxon>Citrobacter freundii complex</taxon>
    </lineage>
</organism>
<sequence>MSENTQGKLKGLKEKLNLRRNVSPTDNKDEQLEENVSEQTIEGPESRTTRYKRLLDIIVINGLLNIAEDKLSDDAFIESVFSKAYELLPVPVRLVVRREWCLGYLQSRKAPLLAQLQLYRAERHGLAEPVSSDVETVLHPTLPPAT</sequence>